<dbReference type="Pfam" id="PF00440">
    <property type="entry name" value="TetR_N"/>
    <property type="match status" value="1"/>
</dbReference>
<dbReference type="GO" id="GO:0003700">
    <property type="term" value="F:DNA-binding transcription factor activity"/>
    <property type="evidence" value="ECO:0007669"/>
    <property type="project" value="TreeGrafter"/>
</dbReference>
<protein>
    <submittedName>
        <fullName evidence="6">TetR/AcrR family transcriptional regulator</fullName>
    </submittedName>
</protein>
<reference evidence="6 7" key="1">
    <citation type="journal article" date="2020" name="Biotechnol. Biofuels">
        <title>New insights from the biogas microbiome by comprehensive genome-resolved metagenomics of nearly 1600 species originating from multiple anaerobic digesters.</title>
        <authorList>
            <person name="Campanaro S."/>
            <person name="Treu L."/>
            <person name="Rodriguez-R L.M."/>
            <person name="Kovalovszki A."/>
            <person name="Ziels R.M."/>
            <person name="Maus I."/>
            <person name="Zhu X."/>
            <person name="Kougias P.G."/>
            <person name="Basile A."/>
            <person name="Luo G."/>
            <person name="Schluter A."/>
            <person name="Konstantinidis K.T."/>
            <person name="Angelidaki I."/>
        </authorList>
    </citation>
    <scope>NUCLEOTIDE SEQUENCE [LARGE SCALE GENOMIC DNA]</scope>
    <source>
        <strain evidence="6">AS06rmzACSIP_256</strain>
    </source>
</reference>
<dbReference type="EMBL" id="JAAYYV010000110">
    <property type="protein sequence ID" value="NLF53592.1"/>
    <property type="molecule type" value="Genomic_DNA"/>
</dbReference>
<sequence length="216" mass="23335">MNMRSVDSNDLTTRARIRNAAIELIGTHGFERASMRMIAQAAGVSPALVVHHFGDKDGLRAACNAHVSAMFTVERVGANGAPSLDSIRAALNDWEANGPALNYLARMLSDDDSRSVDELFDSLLQGTLQVVQDQERAGVIHPQSDPNVTALLLTGLGLASLVLSRHFARSLGADELTPTALARITIPLLELFTHGFYKDDSILNATKSAMENQEKK</sequence>
<feature type="DNA-binding region" description="H-T-H motif" evidence="4">
    <location>
        <begin position="34"/>
        <end position="53"/>
    </location>
</feature>
<dbReference type="InterPro" id="IPR050109">
    <property type="entry name" value="HTH-type_TetR-like_transc_reg"/>
</dbReference>
<organism evidence="6 7">
    <name type="scientific">Thauera phenolivorans</name>
    <dbReference type="NCBI Taxonomy" id="1792543"/>
    <lineage>
        <taxon>Bacteria</taxon>
        <taxon>Pseudomonadati</taxon>
        <taxon>Pseudomonadota</taxon>
        <taxon>Betaproteobacteria</taxon>
        <taxon>Rhodocyclales</taxon>
        <taxon>Zoogloeaceae</taxon>
        <taxon>Thauera</taxon>
    </lineage>
</organism>
<dbReference type="PROSITE" id="PS50977">
    <property type="entry name" value="HTH_TETR_2"/>
    <property type="match status" value="1"/>
</dbReference>
<evidence type="ECO:0000256" key="2">
    <source>
        <dbReference type="ARBA" id="ARBA00023125"/>
    </source>
</evidence>
<feature type="domain" description="HTH tetR-type" evidence="5">
    <location>
        <begin position="11"/>
        <end position="71"/>
    </location>
</feature>
<dbReference type="SUPFAM" id="SSF46689">
    <property type="entry name" value="Homeodomain-like"/>
    <property type="match status" value="1"/>
</dbReference>
<keyword evidence="2 4" id="KW-0238">DNA-binding</keyword>
<comment type="caution">
    <text evidence="6">The sequence shown here is derived from an EMBL/GenBank/DDBJ whole genome shotgun (WGS) entry which is preliminary data.</text>
</comment>
<dbReference type="AlphaFoldDB" id="A0A7X7R7B2"/>
<keyword evidence="3" id="KW-0804">Transcription</keyword>
<dbReference type="Gene3D" id="1.10.357.10">
    <property type="entry name" value="Tetracycline Repressor, domain 2"/>
    <property type="match status" value="1"/>
</dbReference>
<evidence type="ECO:0000256" key="3">
    <source>
        <dbReference type="ARBA" id="ARBA00023163"/>
    </source>
</evidence>
<dbReference type="InterPro" id="IPR009057">
    <property type="entry name" value="Homeodomain-like_sf"/>
</dbReference>
<dbReference type="InterPro" id="IPR041484">
    <property type="entry name" value="TetR_C_25"/>
</dbReference>
<dbReference type="Pfam" id="PF17933">
    <property type="entry name" value="TetR_C_25"/>
    <property type="match status" value="1"/>
</dbReference>
<evidence type="ECO:0000313" key="6">
    <source>
        <dbReference type="EMBL" id="NLF53592.1"/>
    </source>
</evidence>
<dbReference type="GO" id="GO:0000976">
    <property type="term" value="F:transcription cis-regulatory region binding"/>
    <property type="evidence" value="ECO:0007669"/>
    <property type="project" value="TreeGrafter"/>
</dbReference>
<evidence type="ECO:0000256" key="4">
    <source>
        <dbReference type="PROSITE-ProRule" id="PRU00335"/>
    </source>
</evidence>
<accession>A0A7X7R7B2</accession>
<evidence type="ECO:0000259" key="5">
    <source>
        <dbReference type="PROSITE" id="PS50977"/>
    </source>
</evidence>
<dbReference type="Proteomes" id="UP000536534">
    <property type="component" value="Unassembled WGS sequence"/>
</dbReference>
<dbReference type="PANTHER" id="PTHR30055">
    <property type="entry name" value="HTH-TYPE TRANSCRIPTIONAL REGULATOR RUTR"/>
    <property type="match status" value="1"/>
</dbReference>
<dbReference type="PRINTS" id="PR00455">
    <property type="entry name" value="HTHTETR"/>
</dbReference>
<dbReference type="InterPro" id="IPR001647">
    <property type="entry name" value="HTH_TetR"/>
</dbReference>
<gene>
    <name evidence="6" type="ORF">GX576_04180</name>
</gene>
<dbReference type="PANTHER" id="PTHR30055:SF234">
    <property type="entry name" value="HTH-TYPE TRANSCRIPTIONAL REGULATOR BETI"/>
    <property type="match status" value="1"/>
</dbReference>
<evidence type="ECO:0000256" key="1">
    <source>
        <dbReference type="ARBA" id="ARBA00023015"/>
    </source>
</evidence>
<proteinExistence type="predicted"/>
<evidence type="ECO:0000313" key="7">
    <source>
        <dbReference type="Proteomes" id="UP000536534"/>
    </source>
</evidence>
<keyword evidence="1" id="KW-0805">Transcription regulation</keyword>
<name>A0A7X7R7B2_9RHOO</name>